<keyword evidence="6 7" id="KW-0269">Exonuclease</keyword>
<name>A0A378XIY5_9BURK</name>
<comment type="subunit">
    <text evidence="2 7">Heterodimer of SbcC and SbcD.</text>
</comment>
<dbReference type="Gene3D" id="3.30.160.720">
    <property type="match status" value="1"/>
</dbReference>
<dbReference type="STRING" id="1122619.GCA_000373745_00404"/>
<evidence type="ECO:0000256" key="1">
    <source>
        <dbReference type="ARBA" id="ARBA00010555"/>
    </source>
</evidence>
<keyword evidence="13" id="KW-1185">Reference proteome</keyword>
<evidence type="ECO:0000259" key="8">
    <source>
        <dbReference type="Pfam" id="PF00149"/>
    </source>
</evidence>
<evidence type="ECO:0000256" key="3">
    <source>
        <dbReference type="ARBA" id="ARBA00013365"/>
    </source>
</evidence>
<protein>
    <recommendedName>
        <fullName evidence="3 7">Nuclease SbcCD subunit D</fullName>
    </recommendedName>
</protein>
<keyword evidence="7" id="KW-0235">DNA replication</keyword>
<dbReference type="PANTHER" id="PTHR30337">
    <property type="entry name" value="COMPONENT OF ATP-DEPENDENT DSDNA EXONUCLEASE"/>
    <property type="match status" value="1"/>
</dbReference>
<proteinExistence type="inferred from homology"/>
<reference evidence="10 13" key="2">
    <citation type="submission" date="2020-12" db="EMBL/GenBank/DDBJ databases">
        <title>FDA dAtabase for Regulatory Grade micrObial Sequences (FDA-ARGOS): Supporting development and validation of Infectious Disease Dx tests.</title>
        <authorList>
            <person name="Sproer C."/>
            <person name="Gronow S."/>
            <person name="Severitt S."/>
            <person name="Schroder I."/>
            <person name="Tallon L."/>
            <person name="Sadzewicz L."/>
            <person name="Zhao X."/>
            <person name="Boylan J."/>
            <person name="Ott S."/>
            <person name="Bowen H."/>
            <person name="Vavikolanu K."/>
            <person name="Mehta A."/>
            <person name="Aluvathingal J."/>
            <person name="Nadendla S."/>
            <person name="Lowell S."/>
            <person name="Myers T."/>
            <person name="Yan Y."/>
            <person name="Sichtig H."/>
        </authorList>
    </citation>
    <scope>NUCLEOTIDE SEQUENCE [LARGE SCALE GENOMIC DNA]</scope>
    <source>
        <strain evidence="10 13">FDAARGOS_872</strain>
    </source>
</reference>
<dbReference type="EMBL" id="CP065725">
    <property type="protein sequence ID" value="QPT39558.1"/>
    <property type="molecule type" value="Genomic_DNA"/>
</dbReference>
<dbReference type="InterPro" id="IPR041796">
    <property type="entry name" value="Mre11_N"/>
</dbReference>
<evidence type="ECO:0000313" key="12">
    <source>
        <dbReference type="Proteomes" id="UP000254603"/>
    </source>
</evidence>
<dbReference type="InterPro" id="IPR004843">
    <property type="entry name" value="Calcineurin-like_PHP"/>
</dbReference>
<evidence type="ECO:0000256" key="2">
    <source>
        <dbReference type="ARBA" id="ARBA00011322"/>
    </source>
</evidence>
<dbReference type="GO" id="GO:0008408">
    <property type="term" value="F:3'-5' exonuclease activity"/>
    <property type="evidence" value="ECO:0007669"/>
    <property type="project" value="InterPro"/>
</dbReference>
<evidence type="ECO:0000313" key="10">
    <source>
        <dbReference type="EMBL" id="QPT39558.1"/>
    </source>
</evidence>
<dbReference type="Pfam" id="PF00149">
    <property type="entry name" value="Metallophos"/>
    <property type="match status" value="1"/>
</dbReference>
<dbReference type="Gene3D" id="3.60.21.10">
    <property type="match status" value="1"/>
</dbReference>
<dbReference type="CDD" id="cd00840">
    <property type="entry name" value="MPP_Mre11_N"/>
    <property type="match status" value="1"/>
</dbReference>
<evidence type="ECO:0000313" key="11">
    <source>
        <dbReference type="EMBL" id="SUA56676.1"/>
    </source>
</evidence>
<dbReference type="OrthoDB" id="9773856at2"/>
<dbReference type="InterPro" id="IPR026843">
    <property type="entry name" value="SbcD_C"/>
</dbReference>
<feature type="domain" description="Calcineurin-like phosphoesterase" evidence="8">
    <location>
        <begin position="1"/>
        <end position="234"/>
    </location>
</feature>
<sequence>MRILHTSDWHLGRSLLGKRRYPEFTQFLDWMLQCIDEQKINVLIIAGDIFDTTTPSVTAQDQYYNFLAKAATKASCQHIVVIGGNHDSPNFLNAPGAILKSLDIHVVGQACEDLKDEVLVLKDEQNQVKLIVCAVPFLSDRDIRRYIPLESLEDKDQRIIEAHHQHYQAVAEYAKQLATQHNVPIVATGHLFMTGGLTNDGDGVRDLYVGTLGQLKTDLFSTDFNYVALGHIHQHQKVGGFNHIRYSGSPLAMCFAEAGRSKKVLIIDFNEHHEADINELEVPSFQRLDKISGNLTSLLSQLEALKALNEPIWLEVTYDSEELQPNLRSLLQECIKNSEVEILKLINHQRRNQRLQSEESLETLNELSVEEVFKRLLERQNIPEEQQSELIKTYQETIFRLHQEQESTTETV</sequence>
<organism evidence="11 12">
    <name type="scientific">Oligella ureolytica</name>
    <dbReference type="NCBI Taxonomy" id="90244"/>
    <lineage>
        <taxon>Bacteria</taxon>
        <taxon>Pseudomonadati</taxon>
        <taxon>Pseudomonadota</taxon>
        <taxon>Betaproteobacteria</taxon>
        <taxon>Burkholderiales</taxon>
        <taxon>Alcaligenaceae</taxon>
        <taxon>Oligella</taxon>
    </lineage>
</organism>
<dbReference type="Pfam" id="PF12320">
    <property type="entry name" value="SbcD_C"/>
    <property type="match status" value="1"/>
</dbReference>
<dbReference type="NCBIfam" id="TIGR00619">
    <property type="entry name" value="sbcd"/>
    <property type="match status" value="1"/>
</dbReference>
<comment type="function">
    <text evidence="7">SbcCD cleaves DNA hairpin structures. These structures can inhibit DNA replication and are intermediates in certain DNA recombination reactions. The complex acts as a 3'-&gt;5' double strand exonuclease that can open hairpins. It also has a 5' single-strand endonuclease activity.</text>
</comment>
<reference evidence="11 12" key="1">
    <citation type="submission" date="2018-06" db="EMBL/GenBank/DDBJ databases">
        <authorList>
            <consortium name="Pathogen Informatics"/>
            <person name="Doyle S."/>
        </authorList>
    </citation>
    <scope>NUCLEOTIDE SEQUENCE [LARGE SCALE GENOMIC DNA]</scope>
    <source>
        <strain evidence="11 12">NCTC11997</strain>
    </source>
</reference>
<evidence type="ECO:0000256" key="7">
    <source>
        <dbReference type="RuleBase" id="RU363069"/>
    </source>
</evidence>
<dbReference type="Proteomes" id="UP000254603">
    <property type="component" value="Unassembled WGS sequence"/>
</dbReference>
<dbReference type="PANTHER" id="PTHR30337:SF0">
    <property type="entry name" value="NUCLEASE SBCCD SUBUNIT D"/>
    <property type="match status" value="1"/>
</dbReference>
<dbReference type="Proteomes" id="UP000594903">
    <property type="component" value="Chromosome"/>
</dbReference>
<dbReference type="SUPFAM" id="SSF56300">
    <property type="entry name" value="Metallo-dependent phosphatases"/>
    <property type="match status" value="1"/>
</dbReference>
<gene>
    <name evidence="11" type="primary">sbcD_1</name>
    <name evidence="7" type="synonym">sbcD</name>
    <name evidence="10" type="ORF">I6G29_10435</name>
    <name evidence="11" type="ORF">NCTC11997_02150</name>
</gene>
<dbReference type="InterPro" id="IPR029052">
    <property type="entry name" value="Metallo-depent_PP-like"/>
</dbReference>
<dbReference type="GO" id="GO:0006310">
    <property type="term" value="P:DNA recombination"/>
    <property type="evidence" value="ECO:0007669"/>
    <property type="project" value="UniProtKB-KW"/>
</dbReference>
<evidence type="ECO:0000313" key="13">
    <source>
        <dbReference type="Proteomes" id="UP000594903"/>
    </source>
</evidence>
<keyword evidence="4 7" id="KW-0540">Nuclease</keyword>
<evidence type="ECO:0000259" key="9">
    <source>
        <dbReference type="Pfam" id="PF12320"/>
    </source>
</evidence>
<dbReference type="InterPro" id="IPR050535">
    <property type="entry name" value="DNA_Repair-Maintenance_Comp"/>
</dbReference>
<dbReference type="EMBL" id="UGSB01000001">
    <property type="protein sequence ID" value="SUA56676.1"/>
    <property type="molecule type" value="Genomic_DNA"/>
</dbReference>
<feature type="domain" description="Nuclease SbcCD subunit D C-terminal" evidence="9">
    <location>
        <begin position="285"/>
        <end position="380"/>
    </location>
</feature>
<dbReference type="AlphaFoldDB" id="A0A378XIY5"/>
<keyword evidence="7" id="KW-0255">Endonuclease</keyword>
<dbReference type="RefSeq" id="WP_026253542.1">
    <property type="nucleotide sequence ID" value="NZ_CP065725.1"/>
</dbReference>
<dbReference type="GO" id="GO:0004519">
    <property type="term" value="F:endonuclease activity"/>
    <property type="evidence" value="ECO:0007669"/>
    <property type="project" value="UniProtKB-KW"/>
</dbReference>
<accession>A0A378XIY5</accession>
<evidence type="ECO:0000256" key="5">
    <source>
        <dbReference type="ARBA" id="ARBA00022801"/>
    </source>
</evidence>
<dbReference type="InterPro" id="IPR004593">
    <property type="entry name" value="SbcD"/>
</dbReference>
<keyword evidence="5 7" id="KW-0378">Hydrolase</keyword>
<keyword evidence="7" id="KW-0233">DNA recombination</keyword>
<evidence type="ECO:0000256" key="6">
    <source>
        <dbReference type="ARBA" id="ARBA00022839"/>
    </source>
</evidence>
<evidence type="ECO:0000256" key="4">
    <source>
        <dbReference type="ARBA" id="ARBA00022722"/>
    </source>
</evidence>
<comment type="similarity">
    <text evidence="1 7">Belongs to the SbcD family.</text>
</comment>
<dbReference type="GO" id="GO:0006260">
    <property type="term" value="P:DNA replication"/>
    <property type="evidence" value="ECO:0007669"/>
    <property type="project" value="UniProtKB-KW"/>
</dbReference>